<dbReference type="EMBL" id="CACVKT020003690">
    <property type="protein sequence ID" value="CAC5385165.1"/>
    <property type="molecule type" value="Genomic_DNA"/>
</dbReference>
<dbReference type="Gene3D" id="2.40.128.180">
    <property type="match status" value="2"/>
</dbReference>
<evidence type="ECO:0000313" key="2">
    <source>
        <dbReference type="Proteomes" id="UP000507470"/>
    </source>
</evidence>
<organism evidence="1 2">
    <name type="scientific">Mytilus coruscus</name>
    <name type="common">Sea mussel</name>
    <dbReference type="NCBI Taxonomy" id="42192"/>
    <lineage>
        <taxon>Eukaryota</taxon>
        <taxon>Metazoa</taxon>
        <taxon>Spiralia</taxon>
        <taxon>Lophotrochozoa</taxon>
        <taxon>Mollusca</taxon>
        <taxon>Bivalvia</taxon>
        <taxon>Autobranchia</taxon>
        <taxon>Pteriomorphia</taxon>
        <taxon>Mytilida</taxon>
        <taxon>Mytiloidea</taxon>
        <taxon>Mytilidae</taxon>
        <taxon>Mytilinae</taxon>
        <taxon>Mytilus</taxon>
    </lineage>
</organism>
<name>A0A6J8BMI7_MYTCO</name>
<dbReference type="OrthoDB" id="6262731at2759"/>
<dbReference type="Proteomes" id="UP000507470">
    <property type="component" value="Unassembled WGS sequence"/>
</dbReference>
<keyword evidence="2" id="KW-1185">Reference proteome</keyword>
<dbReference type="GO" id="GO:1902042">
    <property type="term" value="P:negative regulation of extrinsic apoptotic signaling pathway via death domain receptors"/>
    <property type="evidence" value="ECO:0007669"/>
    <property type="project" value="TreeGrafter"/>
</dbReference>
<dbReference type="PANTHER" id="PTHR13088">
    <property type="entry name" value="FAS APOPTOTIC INHIBITORY MOLECULE FAIM"/>
    <property type="match status" value="1"/>
</dbReference>
<reference evidence="1 2" key="1">
    <citation type="submission" date="2020-06" db="EMBL/GenBank/DDBJ databases">
        <authorList>
            <person name="Li R."/>
            <person name="Bekaert M."/>
        </authorList>
    </citation>
    <scope>NUCLEOTIDE SEQUENCE [LARGE SCALE GENOMIC DNA]</scope>
    <source>
        <strain evidence="2">wild</strain>
    </source>
</reference>
<dbReference type="AlphaFoldDB" id="A0A6J8BMI7"/>
<dbReference type="InterPro" id="IPR038513">
    <property type="entry name" value="FAIM1_dom_sf"/>
</dbReference>
<protein>
    <submittedName>
        <fullName evidence="1">Fas apoptotic inhibitory molecule 1</fullName>
    </submittedName>
</protein>
<evidence type="ECO:0000313" key="1">
    <source>
        <dbReference type="EMBL" id="CAC5385165.1"/>
    </source>
</evidence>
<accession>A0A6J8BMI7</accession>
<sequence length="180" mass="20182">MAASGDLVAAWDVPLPDGVHKVEFEHGTTSGKRVITVDGKEIYREDWMFKLVGKEHFQVGNAKCVISIDAVSGFAYEYLLEVNGKPLKKFKENQSKIQRAWCLKIAGHNFRVCLEKNTLYVYVNGDKVDTFGEFTDDGAETHFEIGAHSAVIKGYTTGKRKDGVQHKLFVDEIEIPEAKE</sequence>
<dbReference type="Pfam" id="PF06905">
    <property type="entry name" value="FAIM1"/>
    <property type="match status" value="1"/>
</dbReference>
<proteinExistence type="predicted"/>
<dbReference type="FunFam" id="2.40.128.180:FF:000001">
    <property type="entry name" value="Fas apoptotic inhibitory molecule 1"/>
    <property type="match status" value="1"/>
</dbReference>
<gene>
    <name evidence="1" type="ORF">MCOR_20739</name>
</gene>
<dbReference type="InterPro" id="IPR010695">
    <property type="entry name" value="FAIM1"/>
</dbReference>
<dbReference type="PANTHER" id="PTHR13088:SF3">
    <property type="entry name" value="FAS APOPTOTIC INHIBITORY MOLECULE 1"/>
    <property type="match status" value="1"/>
</dbReference>